<dbReference type="InterPro" id="IPR051132">
    <property type="entry name" value="3-5_Exonuclease_domain"/>
</dbReference>
<evidence type="ECO:0000256" key="3">
    <source>
        <dbReference type="SAM" id="MobiDB-lite"/>
    </source>
</evidence>
<evidence type="ECO:0000256" key="2">
    <source>
        <dbReference type="ARBA" id="ARBA00022801"/>
    </source>
</evidence>
<keyword evidence="1" id="KW-0540">Nuclease</keyword>
<feature type="domain" description="3'-5' exonuclease" evidence="4">
    <location>
        <begin position="39"/>
        <end position="204"/>
    </location>
</feature>
<evidence type="ECO:0000256" key="1">
    <source>
        <dbReference type="ARBA" id="ARBA00022722"/>
    </source>
</evidence>
<dbReference type="Proteomes" id="UP000053647">
    <property type="component" value="Unassembled WGS sequence"/>
</dbReference>
<protein>
    <recommendedName>
        <fullName evidence="4">3'-5' exonuclease domain-containing protein</fullName>
    </recommendedName>
</protein>
<dbReference type="CDD" id="cd06141">
    <property type="entry name" value="WRN_exo"/>
    <property type="match status" value="1"/>
</dbReference>
<dbReference type="PANTHER" id="PTHR13620">
    <property type="entry name" value="3-5 EXONUCLEASE"/>
    <property type="match status" value="1"/>
</dbReference>
<evidence type="ECO:0000313" key="6">
    <source>
        <dbReference type="Proteomes" id="UP000053647"/>
    </source>
</evidence>
<proteinExistence type="predicted"/>
<accession>A0A0C9TBJ0</accession>
<dbReference type="HOGENOM" id="CLU_038394_1_0_1"/>
<dbReference type="PANTHER" id="PTHR13620:SF104">
    <property type="entry name" value="EXONUCLEASE 3'-5' DOMAIN-CONTAINING PROTEIN 2"/>
    <property type="match status" value="1"/>
</dbReference>
<feature type="region of interest" description="Disordered" evidence="3">
    <location>
        <begin position="221"/>
        <end position="248"/>
    </location>
</feature>
<dbReference type="Gene3D" id="3.30.420.10">
    <property type="entry name" value="Ribonuclease H-like superfamily/Ribonuclease H"/>
    <property type="match status" value="1"/>
</dbReference>
<dbReference type="SUPFAM" id="SSF53098">
    <property type="entry name" value="Ribonuclease H-like"/>
    <property type="match status" value="1"/>
</dbReference>
<dbReference type="Pfam" id="PF01612">
    <property type="entry name" value="DNA_pol_A_exo1"/>
    <property type="match status" value="1"/>
</dbReference>
<organism evidence="5 6">
    <name type="scientific">Paxillus involutus ATCC 200175</name>
    <dbReference type="NCBI Taxonomy" id="664439"/>
    <lineage>
        <taxon>Eukaryota</taxon>
        <taxon>Fungi</taxon>
        <taxon>Dikarya</taxon>
        <taxon>Basidiomycota</taxon>
        <taxon>Agaricomycotina</taxon>
        <taxon>Agaricomycetes</taxon>
        <taxon>Agaricomycetidae</taxon>
        <taxon>Boletales</taxon>
        <taxon>Paxilineae</taxon>
        <taxon>Paxillaceae</taxon>
        <taxon>Paxillus</taxon>
    </lineage>
</organism>
<dbReference type="GO" id="GO:0003676">
    <property type="term" value="F:nucleic acid binding"/>
    <property type="evidence" value="ECO:0007669"/>
    <property type="project" value="InterPro"/>
</dbReference>
<dbReference type="InterPro" id="IPR012337">
    <property type="entry name" value="RNaseH-like_sf"/>
</dbReference>
<name>A0A0C9TBJ0_PAXIN</name>
<dbReference type="OrthoDB" id="1920326at2759"/>
<keyword evidence="2" id="KW-0378">Hydrolase</keyword>
<dbReference type="InterPro" id="IPR036397">
    <property type="entry name" value="RNaseH_sf"/>
</dbReference>
<dbReference type="SMART" id="SM00474">
    <property type="entry name" value="35EXOc"/>
    <property type="match status" value="1"/>
</dbReference>
<dbReference type="AlphaFoldDB" id="A0A0C9TBJ0"/>
<reference evidence="5 6" key="1">
    <citation type="submission" date="2014-06" db="EMBL/GenBank/DDBJ databases">
        <authorList>
            <consortium name="DOE Joint Genome Institute"/>
            <person name="Kuo A."/>
            <person name="Kohler A."/>
            <person name="Nagy L.G."/>
            <person name="Floudas D."/>
            <person name="Copeland A."/>
            <person name="Barry K.W."/>
            <person name="Cichocki N."/>
            <person name="Veneault-Fourrey C."/>
            <person name="LaButti K."/>
            <person name="Lindquist E.A."/>
            <person name="Lipzen A."/>
            <person name="Lundell T."/>
            <person name="Morin E."/>
            <person name="Murat C."/>
            <person name="Sun H."/>
            <person name="Tunlid A."/>
            <person name="Henrissat B."/>
            <person name="Grigoriev I.V."/>
            <person name="Hibbett D.S."/>
            <person name="Martin F."/>
            <person name="Nordberg H.P."/>
            <person name="Cantor M.N."/>
            <person name="Hua S.X."/>
        </authorList>
    </citation>
    <scope>NUCLEOTIDE SEQUENCE [LARGE SCALE GENOMIC DNA]</scope>
    <source>
        <strain evidence="5 6">ATCC 200175</strain>
    </source>
</reference>
<dbReference type="InterPro" id="IPR002562">
    <property type="entry name" value="3'-5'_exonuclease_dom"/>
</dbReference>
<dbReference type="GO" id="GO:0006139">
    <property type="term" value="P:nucleobase-containing compound metabolic process"/>
    <property type="evidence" value="ECO:0007669"/>
    <property type="project" value="InterPro"/>
</dbReference>
<evidence type="ECO:0000259" key="4">
    <source>
        <dbReference type="SMART" id="SM00474"/>
    </source>
</evidence>
<dbReference type="GO" id="GO:0005634">
    <property type="term" value="C:nucleus"/>
    <property type="evidence" value="ECO:0007669"/>
    <property type="project" value="TreeGrafter"/>
</dbReference>
<reference evidence="6" key="2">
    <citation type="submission" date="2015-01" db="EMBL/GenBank/DDBJ databases">
        <title>Evolutionary Origins and Diversification of the Mycorrhizal Mutualists.</title>
        <authorList>
            <consortium name="DOE Joint Genome Institute"/>
            <consortium name="Mycorrhizal Genomics Consortium"/>
            <person name="Kohler A."/>
            <person name="Kuo A."/>
            <person name="Nagy L.G."/>
            <person name="Floudas D."/>
            <person name="Copeland A."/>
            <person name="Barry K.W."/>
            <person name="Cichocki N."/>
            <person name="Veneault-Fourrey C."/>
            <person name="LaButti K."/>
            <person name="Lindquist E.A."/>
            <person name="Lipzen A."/>
            <person name="Lundell T."/>
            <person name="Morin E."/>
            <person name="Murat C."/>
            <person name="Riley R."/>
            <person name="Ohm R."/>
            <person name="Sun H."/>
            <person name="Tunlid A."/>
            <person name="Henrissat B."/>
            <person name="Grigoriev I.V."/>
            <person name="Hibbett D.S."/>
            <person name="Martin F."/>
        </authorList>
    </citation>
    <scope>NUCLEOTIDE SEQUENCE [LARGE SCALE GENOMIC DNA]</scope>
    <source>
        <strain evidence="6">ATCC 200175</strain>
    </source>
</reference>
<dbReference type="GO" id="GO:0008408">
    <property type="term" value="F:3'-5' exonuclease activity"/>
    <property type="evidence" value="ECO:0007669"/>
    <property type="project" value="InterPro"/>
</dbReference>
<dbReference type="EMBL" id="KN820877">
    <property type="protein sequence ID" value="KIJ05572.1"/>
    <property type="molecule type" value="Genomic_DNA"/>
</dbReference>
<sequence length="343" mass="38627">MEKQESLSSASKTTPVSNEGDLSLPVYSFMDYRNPAAAVVYTRCENEADSLIETLKGPLGFDLEWRVMWQAGAKERRTALVQLCDKRTILLIQEVIESASILKTGANILNDGEKLYRDFGIRAQGLVELGALATRADNKFASMYNREIVSLSKMVAMYLGKTLLKGKVRTSNWEADLSTQMVEYAANDAHCALMVYNKLLQIAATSGNKLNVASYSCKVNPRSPKLQEKDSSSSPLPQGDANARSYQKSQALPDYCIPDPPRPQYLRAYKLWHHDKMPVDKMCMTLRTGGRVEALKESTVISYVVGALQADRRLPFDMERLKDLIRMEASSWQRHRQWIASRE</sequence>
<gene>
    <name evidence="5" type="ORF">PAXINDRAFT_93282</name>
</gene>
<keyword evidence="6" id="KW-1185">Reference proteome</keyword>
<dbReference type="GO" id="GO:0005737">
    <property type="term" value="C:cytoplasm"/>
    <property type="evidence" value="ECO:0007669"/>
    <property type="project" value="TreeGrafter"/>
</dbReference>
<evidence type="ECO:0000313" key="5">
    <source>
        <dbReference type="EMBL" id="KIJ05572.1"/>
    </source>
</evidence>